<evidence type="ECO:0000256" key="6">
    <source>
        <dbReference type="ARBA" id="ARBA00023136"/>
    </source>
</evidence>
<comment type="subcellular location">
    <subcellularLocation>
        <location evidence="1">Cell outer membrane</location>
    </subcellularLocation>
</comment>
<accession>A0A073IHE0</accession>
<dbReference type="GO" id="GO:0015562">
    <property type="term" value="F:efflux transmembrane transporter activity"/>
    <property type="evidence" value="ECO:0007669"/>
    <property type="project" value="InterPro"/>
</dbReference>
<keyword evidence="8" id="KW-0175">Coiled coil</keyword>
<reference evidence="9 10" key="1">
    <citation type="submission" date="2014-01" db="EMBL/GenBank/DDBJ databases">
        <title>Sulfitobacter donghicola JCM 14565 Genome Sequencing.</title>
        <authorList>
            <person name="Lai Q."/>
            <person name="Hong Z."/>
        </authorList>
    </citation>
    <scope>NUCLEOTIDE SEQUENCE [LARGE SCALE GENOMIC DNA]</scope>
    <source>
        <strain evidence="9 10">JCM 14565</strain>
    </source>
</reference>
<dbReference type="GO" id="GO:0015288">
    <property type="term" value="F:porin activity"/>
    <property type="evidence" value="ECO:0007669"/>
    <property type="project" value="TreeGrafter"/>
</dbReference>
<dbReference type="Pfam" id="PF02321">
    <property type="entry name" value="OEP"/>
    <property type="match status" value="2"/>
</dbReference>
<dbReference type="InterPro" id="IPR010130">
    <property type="entry name" value="T1SS_OMP_TolC"/>
</dbReference>
<evidence type="ECO:0000256" key="5">
    <source>
        <dbReference type="ARBA" id="ARBA00022692"/>
    </source>
</evidence>
<evidence type="ECO:0000256" key="2">
    <source>
        <dbReference type="ARBA" id="ARBA00007613"/>
    </source>
</evidence>
<proteinExistence type="inferred from homology"/>
<keyword evidence="10" id="KW-1185">Reference proteome</keyword>
<protein>
    <submittedName>
        <fullName evidence="9">Transporter</fullName>
    </submittedName>
</protein>
<name>A0A073IHE0_9RHOB</name>
<keyword evidence="3" id="KW-0813">Transport</keyword>
<dbReference type="GO" id="GO:0009279">
    <property type="term" value="C:cell outer membrane"/>
    <property type="evidence" value="ECO:0007669"/>
    <property type="project" value="UniProtKB-SubCell"/>
</dbReference>
<evidence type="ECO:0000313" key="9">
    <source>
        <dbReference type="EMBL" id="KEJ89194.1"/>
    </source>
</evidence>
<dbReference type="STRING" id="1300350.Z948_2717"/>
<dbReference type="AlphaFoldDB" id="A0A073IHE0"/>
<dbReference type="SUPFAM" id="SSF56954">
    <property type="entry name" value="Outer membrane efflux proteins (OEP)"/>
    <property type="match status" value="1"/>
</dbReference>
<keyword evidence="4" id="KW-1134">Transmembrane beta strand</keyword>
<organism evidence="9 10">
    <name type="scientific">Sulfitobacter donghicola DSW-25 = KCTC 12864 = JCM 14565</name>
    <dbReference type="NCBI Taxonomy" id="1300350"/>
    <lineage>
        <taxon>Bacteria</taxon>
        <taxon>Pseudomonadati</taxon>
        <taxon>Pseudomonadota</taxon>
        <taxon>Alphaproteobacteria</taxon>
        <taxon>Rhodobacterales</taxon>
        <taxon>Roseobacteraceae</taxon>
        <taxon>Sulfitobacter</taxon>
    </lineage>
</organism>
<evidence type="ECO:0000313" key="10">
    <source>
        <dbReference type="Proteomes" id="UP000027734"/>
    </source>
</evidence>
<keyword evidence="6" id="KW-0472">Membrane</keyword>
<evidence type="ECO:0000256" key="3">
    <source>
        <dbReference type="ARBA" id="ARBA00022448"/>
    </source>
</evidence>
<sequence>MDTSAGAWRLTRQRLYCLVSKKISHLRFNRAERSQRGDFDHVIPTLRGCGEVLGVLEMVFREVKLWAARLGRTGFLVTAVTLSGMSVSSARADSFADALVSAYNHSGLLDQNRALLRAADEDVAAAGAALEPVLRWTASITQTYGRTSTSSTLGSINADSLVATGSLIVEQLIHDFGATALGIDVAKETVLATRQTLLGVEQQVLQRAVEAYMGVIEASEFVDLHQNNQRVLAQELRAAQNRFEVGEVTRTDVALAEAELAEARSGLASAQGNYEIAVEEYRNVIGKKPGRLSAPPNLPKLGGNVDKAKALAVRIHPDMRAVQHQVAAAELGIKRAKAQKRPTISAQGALSVSENLDSSSFTRGVSVGLNASGTLYSGGTRSSAVRSAQAQRDAQRGNLHVVRHNVQQNVGTAYATLSSARASLAASERQIKAARIAFRGVREEATLGARTTLDVLDAEQSVLDAEAARISAQTQVYIATYQVLSTQGQLTARDLRLPVQHYDVTEYYNLVKDSPTAKSKQGAQLDRVLKRLQRD</sequence>
<dbReference type="GO" id="GO:1990281">
    <property type="term" value="C:efflux pump complex"/>
    <property type="evidence" value="ECO:0007669"/>
    <property type="project" value="TreeGrafter"/>
</dbReference>
<dbReference type="InterPro" id="IPR003423">
    <property type="entry name" value="OMP_efflux"/>
</dbReference>
<dbReference type="PANTHER" id="PTHR30026:SF22">
    <property type="entry name" value="OUTER MEMBRANE EFFLUX PROTEIN"/>
    <property type="match status" value="1"/>
</dbReference>
<dbReference type="Gene3D" id="1.20.1600.10">
    <property type="entry name" value="Outer membrane efflux proteins (OEP)"/>
    <property type="match status" value="1"/>
</dbReference>
<evidence type="ECO:0000256" key="4">
    <source>
        <dbReference type="ARBA" id="ARBA00022452"/>
    </source>
</evidence>
<comment type="similarity">
    <text evidence="2">Belongs to the outer membrane factor (OMF) (TC 1.B.17) family.</text>
</comment>
<evidence type="ECO:0000256" key="8">
    <source>
        <dbReference type="SAM" id="Coils"/>
    </source>
</evidence>
<gene>
    <name evidence="9" type="ORF">DSW25_09175</name>
</gene>
<dbReference type="InterPro" id="IPR051906">
    <property type="entry name" value="TolC-like"/>
</dbReference>
<dbReference type="EMBL" id="JAMC01000003">
    <property type="protein sequence ID" value="KEJ89194.1"/>
    <property type="molecule type" value="Genomic_DNA"/>
</dbReference>
<feature type="coiled-coil region" evidence="8">
    <location>
        <begin position="222"/>
        <end position="273"/>
    </location>
</feature>
<evidence type="ECO:0000256" key="1">
    <source>
        <dbReference type="ARBA" id="ARBA00004442"/>
    </source>
</evidence>
<dbReference type="NCBIfam" id="TIGR01844">
    <property type="entry name" value="type_I_sec_TolC"/>
    <property type="match status" value="1"/>
</dbReference>
<dbReference type="PANTHER" id="PTHR30026">
    <property type="entry name" value="OUTER MEMBRANE PROTEIN TOLC"/>
    <property type="match status" value="1"/>
</dbReference>
<dbReference type="Proteomes" id="UP000027734">
    <property type="component" value="Unassembled WGS sequence"/>
</dbReference>
<evidence type="ECO:0000256" key="7">
    <source>
        <dbReference type="ARBA" id="ARBA00023237"/>
    </source>
</evidence>
<dbReference type="eggNOG" id="COG1538">
    <property type="taxonomic scope" value="Bacteria"/>
</dbReference>
<keyword evidence="7" id="KW-0998">Cell outer membrane</keyword>
<comment type="caution">
    <text evidence="9">The sequence shown here is derived from an EMBL/GenBank/DDBJ whole genome shotgun (WGS) entry which is preliminary data.</text>
</comment>
<keyword evidence="5" id="KW-0812">Transmembrane</keyword>